<dbReference type="InterPro" id="IPR001094">
    <property type="entry name" value="Flavdoxin-like"/>
</dbReference>
<feature type="domain" description="Flavodoxin-like" evidence="9">
    <location>
        <begin position="4"/>
        <end position="163"/>
    </location>
</feature>
<keyword evidence="3 8" id="KW-0813">Transport</keyword>
<reference evidence="10" key="1">
    <citation type="submission" date="2016-04" db="EMBL/GenBank/DDBJ databases">
        <authorList>
            <person name="Evans L.H."/>
            <person name="Alamgir A."/>
            <person name="Owens N."/>
            <person name="Weber N.D."/>
            <person name="Virtaneva K."/>
            <person name="Barbian K."/>
            <person name="Babar A."/>
            <person name="Rosenke K."/>
        </authorList>
    </citation>
    <scope>NUCLEOTIDE SEQUENCE</scope>
    <source>
        <strain evidence="10">86-2</strain>
    </source>
</reference>
<dbReference type="PANTHER" id="PTHR42809">
    <property type="entry name" value="FLAVODOXIN 2"/>
    <property type="match status" value="1"/>
</dbReference>
<comment type="cofactor">
    <cofactor evidence="1 8">
        <name>FMN</name>
        <dbReference type="ChEBI" id="CHEBI:58210"/>
    </cofactor>
</comment>
<accession>A0A212JG07</accession>
<evidence type="ECO:0000256" key="8">
    <source>
        <dbReference type="PIRNR" id="PIRNR038996"/>
    </source>
</evidence>
<name>A0A212JG07_9BACT</name>
<dbReference type="Gene3D" id="3.40.50.360">
    <property type="match status" value="1"/>
</dbReference>
<dbReference type="PANTHER" id="PTHR42809:SF1">
    <property type="entry name" value="FLAVODOXIN 1"/>
    <property type="match status" value="1"/>
</dbReference>
<keyword evidence="7" id="KW-0535">Nitrogen fixation</keyword>
<evidence type="ECO:0000256" key="6">
    <source>
        <dbReference type="ARBA" id="ARBA00022982"/>
    </source>
</evidence>
<dbReference type="RefSeq" id="WP_135103842.1">
    <property type="nucleotide sequence ID" value="NZ_CABTJG010000001.1"/>
</dbReference>
<dbReference type="PROSITE" id="PS50902">
    <property type="entry name" value="FLAVODOXIN_LIKE"/>
    <property type="match status" value="1"/>
</dbReference>
<dbReference type="PROSITE" id="PS00201">
    <property type="entry name" value="FLAVODOXIN"/>
    <property type="match status" value="1"/>
</dbReference>
<dbReference type="SUPFAM" id="SSF52218">
    <property type="entry name" value="Flavoproteins"/>
    <property type="match status" value="1"/>
</dbReference>
<dbReference type="AlphaFoldDB" id="A0A212JG07"/>
<sequence length="166" mass="18013">MSKIGIYYGSTTGNTQEVAEEIAKKLEVSKADLHDVSKANTDFSAYDVILFGSSTLGLGDLQDDWEYYIDKVKAADLNGKKVALFGCGDSSSYSDTFGDALSKIYSVIKGKGCELIGKVSTEGYTFDSSESVVDGEFLGLLIDNDNESNLTDQRIAIWTEDLKKAI</sequence>
<dbReference type="NCBIfam" id="NF006739">
    <property type="entry name" value="PRK09267.1-5"/>
    <property type="match status" value="1"/>
</dbReference>
<dbReference type="Pfam" id="PF00258">
    <property type="entry name" value="Flavodoxin_1"/>
    <property type="match status" value="1"/>
</dbReference>
<dbReference type="NCBIfam" id="TIGR01752">
    <property type="entry name" value="flav_long"/>
    <property type="match status" value="1"/>
</dbReference>
<evidence type="ECO:0000256" key="5">
    <source>
        <dbReference type="ARBA" id="ARBA00022643"/>
    </source>
</evidence>
<dbReference type="InterPro" id="IPR001226">
    <property type="entry name" value="Flavodoxin_CS"/>
</dbReference>
<dbReference type="InterPro" id="IPR050619">
    <property type="entry name" value="Flavodoxin"/>
</dbReference>
<evidence type="ECO:0000256" key="2">
    <source>
        <dbReference type="ARBA" id="ARBA00005267"/>
    </source>
</evidence>
<organism evidence="10">
    <name type="scientific">uncultured Dysgonomonas sp</name>
    <dbReference type="NCBI Taxonomy" id="206096"/>
    <lineage>
        <taxon>Bacteria</taxon>
        <taxon>Pseudomonadati</taxon>
        <taxon>Bacteroidota</taxon>
        <taxon>Bacteroidia</taxon>
        <taxon>Bacteroidales</taxon>
        <taxon>Dysgonomonadaceae</taxon>
        <taxon>Dysgonomonas</taxon>
        <taxon>environmental samples</taxon>
    </lineage>
</organism>
<evidence type="ECO:0000259" key="9">
    <source>
        <dbReference type="PROSITE" id="PS50902"/>
    </source>
</evidence>
<dbReference type="InterPro" id="IPR010086">
    <property type="entry name" value="Flavodoxin_lc"/>
</dbReference>
<evidence type="ECO:0000256" key="3">
    <source>
        <dbReference type="ARBA" id="ARBA00022448"/>
    </source>
</evidence>
<dbReference type="GO" id="GO:0010181">
    <property type="term" value="F:FMN binding"/>
    <property type="evidence" value="ECO:0007669"/>
    <property type="project" value="UniProtKB-UniRule"/>
</dbReference>
<keyword evidence="4 8" id="KW-0285">Flavoprotein</keyword>
<dbReference type="PIRSF" id="PIRSF038996">
    <property type="entry name" value="FldA"/>
    <property type="match status" value="1"/>
</dbReference>
<gene>
    <name evidence="10" type="primary">nifF</name>
    <name evidence="10" type="ORF">KL86DYS2_11403</name>
</gene>
<evidence type="ECO:0000313" key="10">
    <source>
        <dbReference type="EMBL" id="SBV98185.1"/>
    </source>
</evidence>
<dbReference type="InterPro" id="IPR008254">
    <property type="entry name" value="Flavodoxin/NO_synth"/>
</dbReference>
<keyword evidence="5 8" id="KW-0288">FMN</keyword>
<comment type="function">
    <text evidence="8">Low-potential electron donor to a number of redox enzymes.</text>
</comment>
<evidence type="ECO:0000256" key="7">
    <source>
        <dbReference type="ARBA" id="ARBA00023231"/>
    </source>
</evidence>
<evidence type="ECO:0000256" key="4">
    <source>
        <dbReference type="ARBA" id="ARBA00022630"/>
    </source>
</evidence>
<proteinExistence type="inferred from homology"/>
<keyword evidence="6 8" id="KW-0249">Electron transport</keyword>
<dbReference type="NCBIfam" id="NF006738">
    <property type="entry name" value="PRK09267.1-4"/>
    <property type="match status" value="1"/>
</dbReference>
<dbReference type="InterPro" id="IPR029039">
    <property type="entry name" value="Flavoprotein-like_sf"/>
</dbReference>
<dbReference type="GO" id="GO:0009055">
    <property type="term" value="F:electron transfer activity"/>
    <property type="evidence" value="ECO:0007669"/>
    <property type="project" value="UniProtKB-UniRule"/>
</dbReference>
<dbReference type="EMBL" id="FLUL01000001">
    <property type="protein sequence ID" value="SBV98185.1"/>
    <property type="molecule type" value="Genomic_DNA"/>
</dbReference>
<dbReference type="PRINTS" id="PR00369">
    <property type="entry name" value="FLAVODOXIN"/>
</dbReference>
<evidence type="ECO:0000256" key="1">
    <source>
        <dbReference type="ARBA" id="ARBA00001917"/>
    </source>
</evidence>
<comment type="similarity">
    <text evidence="2 8">Belongs to the flavodoxin family.</text>
</comment>
<protein>
    <recommendedName>
        <fullName evidence="8">Flavodoxin</fullName>
    </recommendedName>
</protein>